<feature type="domain" description="DUF7820" evidence="3">
    <location>
        <begin position="953"/>
        <end position="1268"/>
    </location>
</feature>
<evidence type="ECO:0000313" key="4">
    <source>
        <dbReference type="EMBL" id="PWI68879.1"/>
    </source>
</evidence>
<organism evidence="4 5">
    <name type="scientific">Purpureocillium lilacinum</name>
    <name type="common">Paecilomyces lilacinus</name>
    <dbReference type="NCBI Taxonomy" id="33203"/>
    <lineage>
        <taxon>Eukaryota</taxon>
        <taxon>Fungi</taxon>
        <taxon>Dikarya</taxon>
        <taxon>Ascomycota</taxon>
        <taxon>Pezizomycotina</taxon>
        <taxon>Sordariomycetes</taxon>
        <taxon>Hypocreomycetidae</taxon>
        <taxon>Hypocreales</taxon>
        <taxon>Ophiocordycipitaceae</taxon>
        <taxon>Purpureocillium</taxon>
    </lineage>
</organism>
<keyword evidence="2" id="KW-0472">Membrane</keyword>
<feature type="compositionally biased region" description="Low complexity" evidence="1">
    <location>
        <begin position="246"/>
        <end position="255"/>
    </location>
</feature>
<feature type="region of interest" description="Disordered" evidence="1">
    <location>
        <begin position="418"/>
        <end position="503"/>
    </location>
</feature>
<feature type="transmembrane region" description="Helical" evidence="2">
    <location>
        <begin position="907"/>
        <end position="933"/>
    </location>
</feature>
<feature type="region of interest" description="Disordered" evidence="1">
    <location>
        <begin position="99"/>
        <end position="138"/>
    </location>
</feature>
<dbReference type="Proteomes" id="UP000245956">
    <property type="component" value="Unassembled WGS sequence"/>
</dbReference>
<protein>
    <recommendedName>
        <fullName evidence="3">DUF7820 domain-containing protein</fullName>
    </recommendedName>
</protein>
<feature type="compositionally biased region" description="Pro residues" evidence="1">
    <location>
        <begin position="640"/>
        <end position="649"/>
    </location>
</feature>
<feature type="compositionally biased region" description="Basic and acidic residues" evidence="1">
    <location>
        <begin position="869"/>
        <end position="883"/>
    </location>
</feature>
<dbReference type="EMBL" id="LCWV01000013">
    <property type="protein sequence ID" value="PWI68879.1"/>
    <property type="molecule type" value="Genomic_DNA"/>
</dbReference>
<evidence type="ECO:0000256" key="2">
    <source>
        <dbReference type="SAM" id="Phobius"/>
    </source>
</evidence>
<keyword evidence="2" id="KW-0812">Transmembrane</keyword>
<feature type="compositionally biased region" description="Polar residues" evidence="1">
    <location>
        <begin position="674"/>
        <end position="685"/>
    </location>
</feature>
<feature type="compositionally biased region" description="Polar residues" evidence="1">
    <location>
        <begin position="559"/>
        <end position="573"/>
    </location>
</feature>
<accession>A0A2U3E318</accession>
<feature type="region of interest" description="Disordered" evidence="1">
    <location>
        <begin position="1143"/>
        <end position="1172"/>
    </location>
</feature>
<evidence type="ECO:0000256" key="1">
    <source>
        <dbReference type="SAM" id="MobiDB-lite"/>
    </source>
</evidence>
<comment type="caution">
    <text evidence="4">The sequence shown here is derived from an EMBL/GenBank/DDBJ whole genome shotgun (WGS) entry which is preliminary data.</text>
</comment>
<dbReference type="AlphaFoldDB" id="A0A2U3E318"/>
<feature type="region of interest" description="Disordered" evidence="1">
    <location>
        <begin position="239"/>
        <end position="258"/>
    </location>
</feature>
<sequence length="1269" mass="137871">MAFDVFNVARMKTWEVECSTRGTNSSNTAACATMAFPSFSCMRVSGRVARDAMPCTRSGRGNISADGFGICVARQPRHPIPRCGPCPPFPITRTNKLTRRGWNARRASGARSKRRGEGPRAAAADDDDDDDIIATAPSSGDFQLGGAFGCASRYEAPPGIPQNLIWPGHDRGDGRRSPNASWTRLQLNSTPEALPGSGGRVRGLASRTILLPRTGRMGGGNLGRFVPCVALEGEVTEAVPARQPAEETTSSSRTETTLEPRHKPVLLRGRRFLERRRGWVQALRPRPHRASPLGQSSAVPSPVVRLLQQQQPSPGIQPWQGLLAVLRPALGRTAARLRASPVGSAGEGSPPVTPGRANGGASPAAHPPTHPRSHGAGPEMGLARRMPSTRHKVPETHQLTEWLAHFARPRRALPPTHVEASLAGSSPWVDPSPASEPAPGSAHPPTVSPLEEDLAPLTLNPSPPASTSPRPQSSRPAPSTVPFTSTRSLPRAAHHRRRSFSTRSFPSVLRRRLAFPTVSYSPPGDRSIRETSSDNYGADDIIPRGEQPPTRPDRRNSRESSSLPAPQPSTTTLDIDAIAAMTPPNGNGSGSHRRSSTRTSGRLSISARSDDDYDLDAHAVSDGFRPAQAAFRPTASQPYPTIPQPPPPVATKGNHEPERPSSTSKPPRAHDSLTLRNDGSSSARHSNGRPVLPSLATGTPLMHVETPYEGPTGPSHPYEMYPQRTFSNASTATAPRVDRQSYHGPRGPTHPYALYTQNTTTNEEPEEQTPPNHIPVGFTGMGASYRRQIGPDGEEAGDLIGPLGHLEELPPYTRYAEDSFARKSPEPVANLSPSPVQPIPGAGGIGIATRDPEFSSTEDDLGMPSRPVSRSESHHEVNTAAREYSEKKTMTKWQRRARRKLWGIVPYWSIFLLLVSIVIMGIVMGAVIGTVLVGHNRDNGSPGDEQPDMEPTGTPSDVRPLTALPTGLPPLATGYFSLPPLDTSQAPKSCFVEPTQAQAWSCDMPFRFYSMDIRQDPKAPQTCNYELTLTAFKPSTAKFIWGTQPPDVPDPQSLQLVEDNFERGRGPAWWLSLTYNKTVIVSEEAFPGQKSKRNWHYFDTPMAGIDPTRFKKKNVGAKEGDKPWICTWPNTSLEIFVYPSQNASSSTKGKPSATTTASVDNATPTGDAAPDHIPAYPKVVKFLERRYKQPNSTAVCRQVQVTDNGHGVQPLFGSDGKPIEVTIAERRRGLDETLMEHDRYGQRDKRFPTSFLSREALELTDCGCLWWST</sequence>
<dbReference type="Pfam" id="PF25130">
    <property type="entry name" value="DUF7820"/>
    <property type="match status" value="1"/>
</dbReference>
<gene>
    <name evidence="4" type="ORF">PCL_01264</name>
</gene>
<dbReference type="PANTHER" id="PTHR42078">
    <property type="entry name" value="GLUCAN 1, 4-ALPHA-GLUCOSIDASE"/>
    <property type="match status" value="1"/>
</dbReference>
<evidence type="ECO:0000313" key="5">
    <source>
        <dbReference type="Proteomes" id="UP000245956"/>
    </source>
</evidence>
<name>A0A2U3E318_PURLI</name>
<feature type="region of interest" description="Disordered" evidence="1">
    <location>
        <begin position="338"/>
        <end position="382"/>
    </location>
</feature>
<feature type="compositionally biased region" description="Polar residues" evidence="1">
    <location>
        <begin position="724"/>
        <end position="733"/>
    </location>
</feature>
<dbReference type="InterPro" id="IPR056722">
    <property type="entry name" value="DUF7820"/>
</dbReference>
<proteinExistence type="predicted"/>
<feature type="region of interest" description="Disordered" evidence="1">
    <location>
        <begin position="938"/>
        <end position="957"/>
    </location>
</feature>
<reference evidence="4 5" key="1">
    <citation type="journal article" date="2016" name="Front. Microbiol.">
        <title>Genome and transcriptome sequences reveal the specific parasitism of the nematophagous Purpureocillium lilacinum 36-1.</title>
        <authorList>
            <person name="Xie J."/>
            <person name="Li S."/>
            <person name="Mo C."/>
            <person name="Xiao X."/>
            <person name="Peng D."/>
            <person name="Wang G."/>
            <person name="Xiao Y."/>
        </authorList>
    </citation>
    <scope>NUCLEOTIDE SEQUENCE [LARGE SCALE GENOMIC DNA]</scope>
    <source>
        <strain evidence="4 5">36-1</strain>
    </source>
</reference>
<feature type="compositionally biased region" description="Low complexity" evidence="1">
    <location>
        <begin position="467"/>
        <end position="480"/>
    </location>
</feature>
<feature type="compositionally biased region" description="Low complexity" evidence="1">
    <location>
        <begin position="597"/>
        <end position="606"/>
    </location>
</feature>
<feature type="region of interest" description="Disordered" evidence="1">
    <location>
        <begin position="632"/>
        <end position="755"/>
    </location>
</feature>
<feature type="region of interest" description="Disordered" evidence="1">
    <location>
        <begin position="516"/>
        <end position="609"/>
    </location>
</feature>
<feature type="region of interest" description="Disordered" evidence="1">
    <location>
        <begin position="853"/>
        <end position="883"/>
    </location>
</feature>
<dbReference type="PANTHER" id="PTHR42078:SF1">
    <property type="entry name" value="GLUCAN 1, 4-ALPHA-GLUCOSIDASE"/>
    <property type="match status" value="1"/>
</dbReference>
<evidence type="ECO:0000259" key="3">
    <source>
        <dbReference type="Pfam" id="PF25130"/>
    </source>
</evidence>
<feature type="compositionally biased region" description="Polar residues" evidence="1">
    <location>
        <begin position="1143"/>
        <end position="1164"/>
    </location>
</feature>
<feature type="compositionally biased region" description="Low complexity" evidence="1">
    <location>
        <begin position="431"/>
        <end position="445"/>
    </location>
</feature>
<keyword evidence="2" id="KW-1133">Transmembrane helix</keyword>